<dbReference type="EMBL" id="JAGGMR010000002">
    <property type="protein sequence ID" value="MBP2194562.1"/>
    <property type="molecule type" value="Genomic_DNA"/>
</dbReference>
<comment type="caution">
    <text evidence="2">The sequence shown here is derived from an EMBL/GenBank/DDBJ whole genome shotgun (WGS) entry which is preliminary data.</text>
</comment>
<dbReference type="RefSeq" id="WP_209899890.1">
    <property type="nucleotide sequence ID" value="NZ_JAGGMR010000002.1"/>
</dbReference>
<gene>
    <name evidence="2" type="ORF">BJ987_007540</name>
</gene>
<accession>A0ABS4QS77</accession>
<keyword evidence="1" id="KW-1133">Transmembrane helix</keyword>
<keyword evidence="3" id="KW-1185">Reference proteome</keyword>
<keyword evidence="1" id="KW-0812">Transmembrane</keyword>
<organism evidence="2 3">
    <name type="scientific">Nocardia goodfellowii</name>
    <dbReference type="NCBI Taxonomy" id="882446"/>
    <lineage>
        <taxon>Bacteria</taxon>
        <taxon>Bacillati</taxon>
        <taxon>Actinomycetota</taxon>
        <taxon>Actinomycetes</taxon>
        <taxon>Mycobacteriales</taxon>
        <taxon>Nocardiaceae</taxon>
        <taxon>Nocardia</taxon>
    </lineage>
</organism>
<evidence type="ECO:0000313" key="2">
    <source>
        <dbReference type="EMBL" id="MBP2194562.1"/>
    </source>
</evidence>
<protein>
    <submittedName>
        <fullName evidence="2">Uncharacterized protein</fullName>
    </submittedName>
</protein>
<keyword evidence="1" id="KW-0472">Membrane</keyword>
<sequence length="55" mass="6616">MQPEPITPERMRSYERLVELERQGRLTIPRPGTGRFRWWWIPLGIIVFIVLVIVI</sequence>
<proteinExistence type="predicted"/>
<evidence type="ECO:0000256" key="1">
    <source>
        <dbReference type="SAM" id="Phobius"/>
    </source>
</evidence>
<reference evidence="2 3" key="1">
    <citation type="submission" date="2021-03" db="EMBL/GenBank/DDBJ databases">
        <title>Sequencing the genomes of 1000 actinobacteria strains.</title>
        <authorList>
            <person name="Klenk H.-P."/>
        </authorList>
    </citation>
    <scope>NUCLEOTIDE SEQUENCE [LARGE SCALE GENOMIC DNA]</scope>
    <source>
        <strain evidence="2 3">DSM 45516</strain>
    </source>
</reference>
<feature type="transmembrane region" description="Helical" evidence="1">
    <location>
        <begin position="36"/>
        <end position="54"/>
    </location>
</feature>
<evidence type="ECO:0000313" key="3">
    <source>
        <dbReference type="Proteomes" id="UP001519325"/>
    </source>
</evidence>
<name>A0ABS4QS77_9NOCA</name>
<dbReference type="Proteomes" id="UP001519325">
    <property type="component" value="Unassembled WGS sequence"/>
</dbReference>